<dbReference type="EMBL" id="JACAZH010000011">
    <property type="protein sequence ID" value="KAF7355501.1"/>
    <property type="molecule type" value="Genomic_DNA"/>
</dbReference>
<dbReference type="GO" id="GO:0003723">
    <property type="term" value="F:RNA binding"/>
    <property type="evidence" value="ECO:0007669"/>
    <property type="project" value="UniProtKB-UniRule"/>
</dbReference>
<dbReference type="PROSITE" id="PS50102">
    <property type="entry name" value="RRM"/>
    <property type="match status" value="1"/>
</dbReference>
<dbReference type="Proteomes" id="UP000623467">
    <property type="component" value="Unassembled WGS sequence"/>
</dbReference>
<dbReference type="Gene3D" id="3.90.280.10">
    <property type="entry name" value="PEBP-like"/>
    <property type="match status" value="1"/>
</dbReference>
<keyword evidence="5" id="KW-0539">Nucleus</keyword>
<dbReference type="GO" id="GO:0046578">
    <property type="term" value="P:regulation of Ras protein signal transduction"/>
    <property type="evidence" value="ECO:0007669"/>
    <property type="project" value="TreeGrafter"/>
</dbReference>
<evidence type="ECO:0000256" key="5">
    <source>
        <dbReference type="ARBA" id="ARBA00023242"/>
    </source>
</evidence>
<keyword evidence="3 6" id="KW-0694">RNA-binding</keyword>
<dbReference type="Pfam" id="PF01161">
    <property type="entry name" value="PBP"/>
    <property type="match status" value="1"/>
</dbReference>
<dbReference type="GO" id="GO:0005543">
    <property type="term" value="F:phospholipid binding"/>
    <property type="evidence" value="ECO:0007669"/>
    <property type="project" value="TreeGrafter"/>
</dbReference>
<dbReference type="SUPFAM" id="SSF49777">
    <property type="entry name" value="PEBP-like"/>
    <property type="match status" value="1"/>
</dbReference>
<reference evidence="8" key="1">
    <citation type="submission" date="2020-05" db="EMBL/GenBank/DDBJ databases">
        <title>Mycena genomes resolve the evolution of fungal bioluminescence.</title>
        <authorList>
            <person name="Tsai I.J."/>
        </authorList>
    </citation>
    <scope>NUCLEOTIDE SEQUENCE</scope>
    <source>
        <strain evidence="8">160909Yilan</strain>
    </source>
</reference>
<evidence type="ECO:0000256" key="2">
    <source>
        <dbReference type="ARBA" id="ARBA00022664"/>
    </source>
</evidence>
<evidence type="ECO:0000313" key="9">
    <source>
        <dbReference type="Proteomes" id="UP000623467"/>
    </source>
</evidence>
<dbReference type="PANTHER" id="PTHR11362:SF78">
    <property type="entry name" value="PROTEASE INHIBITOR"/>
    <property type="match status" value="1"/>
</dbReference>
<evidence type="ECO:0000256" key="1">
    <source>
        <dbReference type="ARBA" id="ARBA00004123"/>
    </source>
</evidence>
<evidence type="ECO:0000256" key="6">
    <source>
        <dbReference type="PROSITE-ProRule" id="PRU00176"/>
    </source>
</evidence>
<dbReference type="CDD" id="cd00866">
    <property type="entry name" value="PEBP_euk"/>
    <property type="match status" value="1"/>
</dbReference>
<dbReference type="GO" id="GO:0030414">
    <property type="term" value="F:peptidase inhibitor activity"/>
    <property type="evidence" value="ECO:0007669"/>
    <property type="project" value="TreeGrafter"/>
</dbReference>
<dbReference type="InterPro" id="IPR008914">
    <property type="entry name" value="PEBP"/>
</dbReference>
<evidence type="ECO:0000256" key="3">
    <source>
        <dbReference type="ARBA" id="ARBA00022884"/>
    </source>
</evidence>
<dbReference type="SMART" id="SM00360">
    <property type="entry name" value="RRM"/>
    <property type="match status" value="1"/>
</dbReference>
<gene>
    <name evidence="8" type="ORF">MSAN_01467000</name>
</gene>
<comment type="subcellular location">
    <subcellularLocation>
        <location evidence="1">Nucleus</location>
    </subcellularLocation>
</comment>
<sequence>MHYGRVTATIFIELNNGRRYKVVHVLIEQQVKRHGHSHLLCSSPFFFVFALARPSPSLEIRDVTNASLTDVATAFSKAGIVPGVIPVFEPTGILDVVFTVPTTQQAVNATPGANLTTQQTANEPQFVLTASDTAAASNAEFVVALFDPDAPTPQNTSLAQFRHFLGAGFQWNASTGVLSNTTVALTEFFPPGPPPGSDPHRYTVLVYVQSEDFASKASSVVNASTPRTNFNMSAFSEELGLGAPVAGTFFFTGPDATTVSASSSGSSPSATTKSSGAIALRSQLALPPGANRILFVKNLNYQITGEDLYDLFGRYGTIRQIRIGNEQKTKGTAFVVFDDVMDAKNALDHLNGFHLQERYIVVLYHMPAKQDAAAAKADLARREEELAQLKKKHNIGDA</sequence>
<evidence type="ECO:0000256" key="4">
    <source>
        <dbReference type="ARBA" id="ARBA00023187"/>
    </source>
</evidence>
<dbReference type="OrthoDB" id="275748at2759"/>
<dbReference type="PANTHER" id="PTHR11362">
    <property type="entry name" value="PHOSPHATIDYLETHANOLAMINE-BINDING PROTEIN"/>
    <property type="match status" value="1"/>
</dbReference>
<dbReference type="InterPro" id="IPR035979">
    <property type="entry name" value="RBD_domain_sf"/>
</dbReference>
<dbReference type="InterPro" id="IPR036610">
    <property type="entry name" value="PEBP-like_sf"/>
</dbReference>
<evidence type="ECO:0000259" key="7">
    <source>
        <dbReference type="PROSITE" id="PS50102"/>
    </source>
</evidence>
<keyword evidence="9" id="KW-1185">Reference proteome</keyword>
<dbReference type="InterPro" id="IPR035810">
    <property type="entry name" value="PEBP_euk"/>
</dbReference>
<dbReference type="InterPro" id="IPR000504">
    <property type="entry name" value="RRM_dom"/>
</dbReference>
<dbReference type="GO" id="GO:0006397">
    <property type="term" value="P:mRNA processing"/>
    <property type="evidence" value="ECO:0007669"/>
    <property type="project" value="UniProtKB-KW"/>
</dbReference>
<accession>A0A8H6YB52</accession>
<dbReference type="GO" id="GO:0005634">
    <property type="term" value="C:nucleus"/>
    <property type="evidence" value="ECO:0007669"/>
    <property type="project" value="UniProtKB-SubCell"/>
</dbReference>
<comment type="caution">
    <text evidence="8">The sequence shown here is derived from an EMBL/GenBank/DDBJ whole genome shotgun (WGS) entry which is preliminary data.</text>
</comment>
<dbReference type="AlphaFoldDB" id="A0A8H6YB52"/>
<dbReference type="CDD" id="cd12241">
    <property type="entry name" value="RRM_SF3B14"/>
    <property type="match status" value="1"/>
</dbReference>
<name>A0A8H6YB52_9AGAR</name>
<dbReference type="Pfam" id="PF00076">
    <property type="entry name" value="RRM_1"/>
    <property type="match status" value="1"/>
</dbReference>
<dbReference type="Gene3D" id="3.30.70.330">
    <property type="match status" value="1"/>
</dbReference>
<organism evidence="8 9">
    <name type="scientific">Mycena sanguinolenta</name>
    <dbReference type="NCBI Taxonomy" id="230812"/>
    <lineage>
        <taxon>Eukaryota</taxon>
        <taxon>Fungi</taxon>
        <taxon>Dikarya</taxon>
        <taxon>Basidiomycota</taxon>
        <taxon>Agaricomycotina</taxon>
        <taxon>Agaricomycetes</taxon>
        <taxon>Agaricomycetidae</taxon>
        <taxon>Agaricales</taxon>
        <taxon>Marasmiineae</taxon>
        <taxon>Mycenaceae</taxon>
        <taxon>Mycena</taxon>
    </lineage>
</organism>
<dbReference type="GO" id="GO:0030162">
    <property type="term" value="P:regulation of proteolysis"/>
    <property type="evidence" value="ECO:0007669"/>
    <property type="project" value="TreeGrafter"/>
</dbReference>
<dbReference type="InterPro" id="IPR034150">
    <property type="entry name" value="SF3B6_RRM"/>
</dbReference>
<evidence type="ECO:0000313" key="8">
    <source>
        <dbReference type="EMBL" id="KAF7355501.1"/>
    </source>
</evidence>
<keyword evidence="4" id="KW-0508">mRNA splicing</keyword>
<protein>
    <submittedName>
        <fullName evidence="8">Splicing factor 3B subunit 6-like protein</fullName>
    </submittedName>
</protein>
<dbReference type="FunFam" id="3.30.70.330:FF:000286">
    <property type="entry name" value="Putative pre-mRNA branch site protein p14"/>
    <property type="match status" value="1"/>
</dbReference>
<dbReference type="SUPFAM" id="SSF54928">
    <property type="entry name" value="RNA-binding domain, RBD"/>
    <property type="match status" value="1"/>
</dbReference>
<feature type="domain" description="RRM" evidence="7">
    <location>
        <begin position="292"/>
        <end position="367"/>
    </location>
</feature>
<keyword evidence="2" id="KW-0507">mRNA processing</keyword>
<proteinExistence type="predicted"/>
<dbReference type="InterPro" id="IPR012677">
    <property type="entry name" value="Nucleotide-bd_a/b_plait_sf"/>
</dbReference>
<dbReference type="GO" id="GO:0008380">
    <property type="term" value="P:RNA splicing"/>
    <property type="evidence" value="ECO:0007669"/>
    <property type="project" value="UniProtKB-KW"/>
</dbReference>